<comment type="caution">
    <text evidence="1">The sequence shown here is derived from an EMBL/GenBank/DDBJ whole genome shotgun (WGS) entry which is preliminary data.</text>
</comment>
<gene>
    <name evidence="1" type="ORF">QQF64_023757</name>
</gene>
<organism evidence="1 2">
    <name type="scientific">Cirrhinus molitorella</name>
    <name type="common">mud carp</name>
    <dbReference type="NCBI Taxonomy" id="172907"/>
    <lineage>
        <taxon>Eukaryota</taxon>
        <taxon>Metazoa</taxon>
        <taxon>Chordata</taxon>
        <taxon>Craniata</taxon>
        <taxon>Vertebrata</taxon>
        <taxon>Euteleostomi</taxon>
        <taxon>Actinopterygii</taxon>
        <taxon>Neopterygii</taxon>
        <taxon>Teleostei</taxon>
        <taxon>Ostariophysi</taxon>
        <taxon>Cypriniformes</taxon>
        <taxon>Cyprinidae</taxon>
        <taxon>Labeoninae</taxon>
        <taxon>Labeonini</taxon>
        <taxon>Cirrhinus</taxon>
    </lineage>
</organism>
<dbReference type="EMBL" id="JAYMGO010000003">
    <property type="protein sequence ID" value="KAL1277084.1"/>
    <property type="molecule type" value="Genomic_DNA"/>
</dbReference>
<proteinExistence type="predicted"/>
<protein>
    <submittedName>
        <fullName evidence="1">Uncharacterized protein</fullName>
    </submittedName>
</protein>
<keyword evidence="2" id="KW-1185">Reference proteome</keyword>
<reference evidence="1 2" key="1">
    <citation type="submission" date="2023-09" db="EMBL/GenBank/DDBJ databases">
        <authorList>
            <person name="Wang M."/>
        </authorList>
    </citation>
    <scope>NUCLEOTIDE SEQUENCE [LARGE SCALE GENOMIC DNA]</scope>
    <source>
        <strain evidence="1">GT-2023</strain>
        <tissue evidence="1">Liver</tissue>
    </source>
</reference>
<dbReference type="Proteomes" id="UP001558613">
    <property type="component" value="Unassembled WGS sequence"/>
</dbReference>
<evidence type="ECO:0000313" key="2">
    <source>
        <dbReference type="Proteomes" id="UP001558613"/>
    </source>
</evidence>
<accession>A0ABR3NJK5</accession>
<name>A0ABR3NJK5_9TELE</name>
<sequence length="70" mass="8113">MPRSLKPPYQEFGNSLDEVKAGLRNVEILIIDEVQEMRMTKIQEGHVPILDLRLRCGQKVLEVSLWHDEA</sequence>
<evidence type="ECO:0000313" key="1">
    <source>
        <dbReference type="EMBL" id="KAL1277084.1"/>
    </source>
</evidence>